<evidence type="ECO:0000313" key="2">
    <source>
        <dbReference type="EMBL" id="RAK46435.1"/>
    </source>
</evidence>
<dbReference type="Proteomes" id="UP000249808">
    <property type="component" value="Unassembled WGS sequence"/>
</dbReference>
<dbReference type="AlphaFoldDB" id="A0A327ZW45"/>
<name>A0A327ZW45_9STAP</name>
<keyword evidence="3" id="KW-1185">Reference proteome</keyword>
<keyword evidence="1" id="KW-0812">Transmembrane</keyword>
<protein>
    <submittedName>
        <fullName evidence="2">Uncharacterized protein</fullName>
    </submittedName>
</protein>
<evidence type="ECO:0000256" key="1">
    <source>
        <dbReference type="SAM" id="Phobius"/>
    </source>
</evidence>
<dbReference type="RefSeq" id="WP_111714559.1">
    <property type="nucleotide sequence ID" value="NZ_JBHSSR010000001.1"/>
</dbReference>
<gene>
    <name evidence="2" type="ORF">BHU61_02990</name>
</gene>
<keyword evidence="1" id="KW-0472">Membrane</keyword>
<sequence length="133" mass="16002">MKNKNNVFFIITKFIILIVAFIDWLPTEQEWIDGLAEIENSFPNTIWIDKEKNIKILRMGGGSYVLKRQDNDIQYPQYMNGIIYNKTFVITRNRNNRYFTYDVINNKKKEIKKHDIQKFKNKYNLKSDFLPLA</sequence>
<keyword evidence="1" id="KW-1133">Transmembrane helix</keyword>
<accession>A0A327ZW45</accession>
<organism evidence="2 3">
    <name type="scientific">Macrococcus epidermidis</name>
    <dbReference type="NCBI Taxonomy" id="1902580"/>
    <lineage>
        <taxon>Bacteria</taxon>
        <taxon>Bacillati</taxon>
        <taxon>Bacillota</taxon>
        <taxon>Bacilli</taxon>
        <taxon>Bacillales</taxon>
        <taxon>Staphylococcaceae</taxon>
        <taxon>Macrococcus</taxon>
    </lineage>
</organism>
<feature type="transmembrane region" description="Helical" evidence="1">
    <location>
        <begin position="7"/>
        <end position="25"/>
    </location>
</feature>
<reference evidence="2 3" key="1">
    <citation type="journal article" date="2018" name="Front. Microbiol.">
        <title>Description and Comparative Genomics of Macrococcus caseolyticus subsp. hominis subsp. nov., Macrococcus goetzii sp. nov., Macrococcus epidermidis sp. nov., and Macrococcus bohemicus sp. nov., Novel Macrococci From Human Clinical Material With Virulence Potential and Suspected Uptake of Foreign DNA by Natural Transformation.</title>
        <authorList>
            <person name="Maslanova I."/>
            <person name="Wertheimer Z."/>
            <person name="Sedlacek I."/>
            <person name="Svec P."/>
            <person name="Indrakova A."/>
            <person name="Kovarovic V."/>
            <person name="Schumann P."/>
            <person name="Sproer C."/>
            <person name="Kralova S."/>
            <person name="Sedo O."/>
            <person name="Kristofova L."/>
            <person name="Vrbovska V."/>
            <person name="Fuzik T."/>
            <person name="Petras P."/>
            <person name="Zdrahal Z."/>
            <person name="Ruzickova V."/>
            <person name="Doskar J."/>
            <person name="Pantucek R."/>
        </authorList>
    </citation>
    <scope>NUCLEOTIDE SEQUENCE [LARGE SCALE GENOMIC DNA]</scope>
    <source>
        <strain evidence="2 3">01/688</strain>
    </source>
</reference>
<comment type="caution">
    <text evidence="2">The sequence shown here is derived from an EMBL/GenBank/DDBJ whole genome shotgun (WGS) entry which is preliminary data.</text>
</comment>
<evidence type="ECO:0000313" key="3">
    <source>
        <dbReference type="Proteomes" id="UP000249808"/>
    </source>
</evidence>
<proteinExistence type="predicted"/>
<dbReference type="EMBL" id="PZJH01000001">
    <property type="protein sequence ID" value="RAK46435.1"/>
    <property type="molecule type" value="Genomic_DNA"/>
</dbReference>